<dbReference type="Proteomes" id="UP000291117">
    <property type="component" value="Unassembled WGS sequence"/>
</dbReference>
<protein>
    <submittedName>
        <fullName evidence="1">Uncharacterized protein</fullName>
    </submittedName>
</protein>
<organism evidence="1 2">
    <name type="scientific">Pedobacter hiemivivus</name>
    <dbReference type="NCBI Taxonomy" id="2530454"/>
    <lineage>
        <taxon>Bacteria</taxon>
        <taxon>Pseudomonadati</taxon>
        <taxon>Bacteroidota</taxon>
        <taxon>Sphingobacteriia</taxon>
        <taxon>Sphingobacteriales</taxon>
        <taxon>Sphingobacteriaceae</taxon>
        <taxon>Pedobacter</taxon>
    </lineage>
</organism>
<evidence type="ECO:0000313" key="1">
    <source>
        <dbReference type="EMBL" id="TCC98817.1"/>
    </source>
</evidence>
<comment type="caution">
    <text evidence="1">The sequence shown here is derived from an EMBL/GenBank/DDBJ whole genome shotgun (WGS) entry which is preliminary data.</text>
</comment>
<evidence type="ECO:0000313" key="2">
    <source>
        <dbReference type="Proteomes" id="UP000291117"/>
    </source>
</evidence>
<dbReference type="AlphaFoldDB" id="A0A4R0NGE7"/>
<sequence>MKELLPFFTALANPYEAYLSENKGTNDDVELIIAYNTHKDEHLKQTAEELDRLLEGNAAQVRLQATDVTNNWEIIVTSQGEINDSFTLFNVNIHHLAMNVIEEFLERSQQVKLTLKHNQRHKLNAVFNLDIVELQQESSFLDIPIDLVNATIESLKNNDKAKG</sequence>
<proteinExistence type="predicted"/>
<keyword evidence="2" id="KW-1185">Reference proteome</keyword>
<name>A0A4R0NGE7_9SPHI</name>
<accession>A0A4R0NGE7</accession>
<gene>
    <name evidence="1" type="ORF">EZ444_05950</name>
</gene>
<reference evidence="1 2" key="1">
    <citation type="submission" date="2019-02" db="EMBL/GenBank/DDBJ databases">
        <title>Pedobacter sp. RP-3-8 sp. nov., isolated from Arctic soil.</title>
        <authorList>
            <person name="Dahal R.H."/>
        </authorList>
    </citation>
    <scope>NUCLEOTIDE SEQUENCE [LARGE SCALE GENOMIC DNA]</scope>
    <source>
        <strain evidence="1 2">RP-3-8</strain>
    </source>
</reference>
<dbReference type="EMBL" id="SJSM01000002">
    <property type="protein sequence ID" value="TCC98817.1"/>
    <property type="molecule type" value="Genomic_DNA"/>
</dbReference>
<dbReference type="RefSeq" id="WP_131607797.1">
    <property type="nucleotide sequence ID" value="NZ_SJSM01000002.1"/>
</dbReference>